<keyword evidence="2" id="KW-1185">Reference proteome</keyword>
<evidence type="ECO:0000313" key="1">
    <source>
        <dbReference type="EMBL" id="MBB5493666.1"/>
    </source>
</evidence>
<dbReference type="RefSeq" id="WP_184366822.1">
    <property type="nucleotide sequence ID" value="NZ_BAAAKM010000169.1"/>
</dbReference>
<gene>
    <name evidence="1" type="ORF">HNR07_004803</name>
</gene>
<sequence length="98" mass="10978">MSESTITIPAFIAEPTFYPTPNVAVFMSSAELPAGYPLIAARLEEKHDGLQLFCLIFNFELTAAERTKWVRNTDILPIGLVDHITAEITRRDAQKVSR</sequence>
<name>A0A840WPL4_9ACTN</name>
<organism evidence="1 2">
    <name type="scientific">Nocardiopsis metallicus</name>
    <dbReference type="NCBI Taxonomy" id="179819"/>
    <lineage>
        <taxon>Bacteria</taxon>
        <taxon>Bacillati</taxon>
        <taxon>Actinomycetota</taxon>
        <taxon>Actinomycetes</taxon>
        <taxon>Streptosporangiales</taxon>
        <taxon>Nocardiopsidaceae</taxon>
        <taxon>Nocardiopsis</taxon>
    </lineage>
</organism>
<evidence type="ECO:0000313" key="2">
    <source>
        <dbReference type="Proteomes" id="UP000579647"/>
    </source>
</evidence>
<reference evidence="1 2" key="1">
    <citation type="submission" date="2020-08" db="EMBL/GenBank/DDBJ databases">
        <title>Sequencing the genomes of 1000 actinobacteria strains.</title>
        <authorList>
            <person name="Klenk H.-P."/>
        </authorList>
    </citation>
    <scope>NUCLEOTIDE SEQUENCE [LARGE SCALE GENOMIC DNA]</scope>
    <source>
        <strain evidence="1 2">DSM 44598</strain>
    </source>
</reference>
<dbReference type="Proteomes" id="UP000579647">
    <property type="component" value="Unassembled WGS sequence"/>
</dbReference>
<protein>
    <submittedName>
        <fullName evidence="1">Uncharacterized protein</fullName>
    </submittedName>
</protein>
<accession>A0A840WPL4</accession>
<dbReference type="AlphaFoldDB" id="A0A840WPL4"/>
<comment type="caution">
    <text evidence="1">The sequence shown here is derived from an EMBL/GenBank/DDBJ whole genome shotgun (WGS) entry which is preliminary data.</text>
</comment>
<proteinExistence type="predicted"/>
<dbReference type="EMBL" id="JACHDO010000001">
    <property type="protein sequence ID" value="MBB5493666.1"/>
    <property type="molecule type" value="Genomic_DNA"/>
</dbReference>